<gene>
    <name evidence="2" type="ORF">NESM_000832800</name>
</gene>
<evidence type="ECO:0000256" key="1">
    <source>
        <dbReference type="SAM" id="MobiDB-lite"/>
    </source>
</evidence>
<feature type="compositionally biased region" description="Low complexity" evidence="1">
    <location>
        <begin position="447"/>
        <end position="480"/>
    </location>
</feature>
<feature type="region of interest" description="Disordered" evidence="1">
    <location>
        <begin position="82"/>
        <end position="102"/>
    </location>
</feature>
<accession>A0AAW0EXW6</accession>
<reference evidence="2 3" key="1">
    <citation type="journal article" date="2021" name="MBio">
        <title>A New Model Trypanosomatid, Novymonas esmeraldas: Genomic Perception of Its 'Candidatus Pandoraea novymonadis' Endosymbiont.</title>
        <authorList>
            <person name="Zakharova A."/>
            <person name="Saura A."/>
            <person name="Butenko A."/>
            <person name="Podesvova L."/>
            <person name="Warmusova S."/>
            <person name="Kostygov A.Y."/>
            <person name="Nenarokova A."/>
            <person name="Lukes J."/>
            <person name="Opperdoes F.R."/>
            <person name="Yurchenko V."/>
        </authorList>
    </citation>
    <scope>NUCLEOTIDE SEQUENCE [LARGE SCALE GENOMIC DNA]</scope>
    <source>
        <strain evidence="2 3">E262AT.01</strain>
    </source>
</reference>
<proteinExistence type="predicted"/>
<protein>
    <submittedName>
        <fullName evidence="2">Uncharacterized protein</fullName>
    </submittedName>
</protein>
<evidence type="ECO:0000313" key="2">
    <source>
        <dbReference type="EMBL" id="KAK7198690.1"/>
    </source>
</evidence>
<dbReference type="AlphaFoldDB" id="A0AAW0EXW6"/>
<sequence length="1110" mass="114715">MRISAARRVPAAAAAAGAAVRGRGCSGVRRWQPAGAVVAIPRRTDCAACQRHASTTSAGRRRREAAWRPFTEASRQLRRALERRARPSAVTPASAVTTGVDGDEEETDAALAALAPPIVRITGTAASSVALMQQLGVLERADAHTAAGTPSAQARPSATATTTSNAAATDDDESLTFATASLLRVCQAGVQAQVASAVILRHMWEPSSGSAATMEGPRRPMSPTMQWAARLPASVRALLLSHDLERVQRRRDFANRGVQGEAAAAVAAAAAAADPASIAAGGEAPALAPVDRLSDMWEATVRESRAVVLCCCAPWLLQRASSAASADADAELLRLLYAPPERQVLEAGVALCALNHSEDVAHTLMEVFLRGVDVHSASAPTTPDAAAFELWYATEADGLYEAAMTAAAATRTHASAAVALLGDGAARRGFETAYAYLAHRGSALARRSATEPAAPPSEASASSSSSNSSSSNSSNSDNSSSGGGSGGWTSALAAQPRRAMRLVRALAGGVEGNADHFAVALHLFLRLVEETDVAVDADSVDDTRRALCAVLDALARVPLSATACVRSLENIYRRALLHSASEVTEHPEVLASCLRVCGAAGLSGRAVALFNRVAEPASHAVAVEERNVAAVLLSTTEAAATLQRIVSYLHTKLPVTADVVHAAAARALLTSTDSLHSSSATVFALFDLLELRVAAQHHAIASTAASFAGRSFFLRALTLLAAVYEQRAVTAAEQRAVTAALDTPAAADVFHGWVSAAERHHISGPRCPRSWAASLPPVTVGVLQELALELRRAARRRGAPGSAPAVSALVDAVESVLRDAATALPASVRVIASLDEAADATVARLPASLQWQRLHDDWPVAQQRVFLAAARRLLLAEGSESSATAATVCLRYQDWAVLCALQSRCDGAVVALPGIVGAWTAAMAPLVRGGGSAAAAAASPSSSGVALSVLSPVAEVQWWISRDAGADGTTAAPSRVSDVCVSEYVDVPVPPVLGCPTHSWTGAPPPLTAATTTTTTAGAAHAGRVALVSYWLQRWVDSVEDVRPLPRHGVFRVHAARALTRCAAGAATADGDGVGAADVFSGIRRSGVADMFVRGPSPAGAAVHVVRRRS</sequence>
<feature type="region of interest" description="Disordered" evidence="1">
    <location>
        <begin position="146"/>
        <end position="169"/>
    </location>
</feature>
<dbReference type="EMBL" id="JAECZO010000167">
    <property type="protein sequence ID" value="KAK7198690.1"/>
    <property type="molecule type" value="Genomic_DNA"/>
</dbReference>
<feature type="compositionally biased region" description="Low complexity" evidence="1">
    <location>
        <begin position="149"/>
        <end position="168"/>
    </location>
</feature>
<organism evidence="2 3">
    <name type="scientific">Novymonas esmeraldas</name>
    <dbReference type="NCBI Taxonomy" id="1808958"/>
    <lineage>
        <taxon>Eukaryota</taxon>
        <taxon>Discoba</taxon>
        <taxon>Euglenozoa</taxon>
        <taxon>Kinetoplastea</taxon>
        <taxon>Metakinetoplastina</taxon>
        <taxon>Trypanosomatida</taxon>
        <taxon>Trypanosomatidae</taxon>
        <taxon>Novymonas</taxon>
    </lineage>
</organism>
<name>A0AAW0EXW6_9TRYP</name>
<evidence type="ECO:0000313" key="3">
    <source>
        <dbReference type="Proteomes" id="UP001430356"/>
    </source>
</evidence>
<comment type="caution">
    <text evidence="2">The sequence shown here is derived from an EMBL/GenBank/DDBJ whole genome shotgun (WGS) entry which is preliminary data.</text>
</comment>
<dbReference type="Proteomes" id="UP001430356">
    <property type="component" value="Unassembled WGS sequence"/>
</dbReference>
<keyword evidence="3" id="KW-1185">Reference proteome</keyword>
<feature type="region of interest" description="Disordered" evidence="1">
    <location>
        <begin position="447"/>
        <end position="490"/>
    </location>
</feature>